<sequence length="142" mass="16242">LLSYMSDQLLTLGNSVAAIDELYLWLSDPTVITYIRNALKRVRKKESALFLASQNLEDFTQPGIRELTRPLFSIPVHQFIFNGGNVDKKFFMDNLQLEESEYALIRDPQRGSCLYKCGNERYLLQVQAPEYKQAIFGTAGGR</sequence>
<accession>A0A923MKD1</accession>
<dbReference type="InterPro" id="IPR027417">
    <property type="entry name" value="P-loop_NTPase"/>
</dbReference>
<evidence type="ECO:0000313" key="1">
    <source>
        <dbReference type="EMBL" id="MBC5772362.1"/>
    </source>
</evidence>
<feature type="non-terminal residue" evidence="1">
    <location>
        <position position="1"/>
    </location>
</feature>
<keyword evidence="2" id="KW-1185">Reference proteome</keyword>
<gene>
    <name evidence="1" type="ORF">H8Z83_19020</name>
</gene>
<comment type="caution">
    <text evidence="1">The sequence shown here is derived from an EMBL/GenBank/DDBJ whole genome shotgun (WGS) entry which is preliminary data.</text>
</comment>
<dbReference type="Proteomes" id="UP000620327">
    <property type="component" value="Unassembled WGS sequence"/>
</dbReference>
<dbReference type="AlphaFoldDB" id="A0A923MKD1"/>
<evidence type="ECO:0000313" key="2">
    <source>
        <dbReference type="Proteomes" id="UP000620327"/>
    </source>
</evidence>
<protein>
    <submittedName>
        <fullName evidence="1">Type VI secretion protein</fullName>
    </submittedName>
</protein>
<name>A0A923MKD1_9FIRM</name>
<reference evidence="1" key="1">
    <citation type="submission" date="2020-08" db="EMBL/GenBank/DDBJ databases">
        <title>Genome public.</title>
        <authorList>
            <person name="Liu C."/>
            <person name="Sun Q."/>
        </authorList>
    </citation>
    <scope>NUCLEOTIDE SEQUENCE</scope>
    <source>
        <strain evidence="1">BX15</strain>
    </source>
</reference>
<proteinExistence type="predicted"/>
<dbReference type="Gene3D" id="3.40.50.300">
    <property type="entry name" value="P-loop containing nucleotide triphosphate hydrolases"/>
    <property type="match status" value="1"/>
</dbReference>
<dbReference type="EMBL" id="JACOQI010000078">
    <property type="protein sequence ID" value="MBC5772362.1"/>
    <property type="molecule type" value="Genomic_DNA"/>
</dbReference>
<organism evidence="1 2">
    <name type="scientific">Dysosmobacter segnis</name>
    <dbReference type="NCBI Taxonomy" id="2763042"/>
    <lineage>
        <taxon>Bacteria</taxon>
        <taxon>Bacillati</taxon>
        <taxon>Bacillota</taxon>
        <taxon>Clostridia</taxon>
        <taxon>Eubacteriales</taxon>
        <taxon>Oscillospiraceae</taxon>
        <taxon>Dysosmobacter</taxon>
    </lineage>
</organism>